<evidence type="ECO:0000313" key="2">
    <source>
        <dbReference type="Proteomes" id="UP000324800"/>
    </source>
</evidence>
<accession>A0A5J4UAF4</accession>
<comment type="caution">
    <text evidence="1">The sequence shown here is derived from an EMBL/GenBank/DDBJ whole genome shotgun (WGS) entry which is preliminary data.</text>
</comment>
<dbReference type="Proteomes" id="UP000324800">
    <property type="component" value="Unassembled WGS sequence"/>
</dbReference>
<protein>
    <submittedName>
        <fullName evidence="1">Uncharacterized protein</fullName>
    </submittedName>
</protein>
<name>A0A5J4UAF4_9EUKA</name>
<dbReference type="EMBL" id="SNRW01017927">
    <property type="protein sequence ID" value="KAA6367836.1"/>
    <property type="molecule type" value="Genomic_DNA"/>
</dbReference>
<dbReference type="AlphaFoldDB" id="A0A5J4UAF4"/>
<reference evidence="1 2" key="1">
    <citation type="submission" date="2019-03" db="EMBL/GenBank/DDBJ databases">
        <title>Single cell metagenomics reveals metabolic interactions within the superorganism composed of flagellate Streblomastix strix and complex community of Bacteroidetes bacteria on its surface.</title>
        <authorList>
            <person name="Treitli S.C."/>
            <person name="Kolisko M."/>
            <person name="Husnik F."/>
            <person name="Keeling P."/>
            <person name="Hampl V."/>
        </authorList>
    </citation>
    <scope>NUCLEOTIDE SEQUENCE [LARGE SCALE GENOMIC DNA]</scope>
    <source>
        <strain evidence="1">ST1C</strain>
    </source>
</reference>
<organism evidence="1 2">
    <name type="scientific">Streblomastix strix</name>
    <dbReference type="NCBI Taxonomy" id="222440"/>
    <lineage>
        <taxon>Eukaryota</taxon>
        <taxon>Metamonada</taxon>
        <taxon>Preaxostyla</taxon>
        <taxon>Oxymonadida</taxon>
        <taxon>Streblomastigidae</taxon>
        <taxon>Streblomastix</taxon>
    </lineage>
</organism>
<gene>
    <name evidence="1" type="ORF">EZS28_036637</name>
</gene>
<proteinExistence type="predicted"/>
<feature type="non-terminal residue" evidence="1">
    <location>
        <position position="146"/>
    </location>
</feature>
<sequence>MNELFIRSGALSAVVPKAPAHSLWVSVIGGEVLSTEPEEEPLLRQSFHMAFGKDISSELSNKRLFFLHFCPGHTRIDDIKEFNSQSLQKGCWKTLLAEQFLSEIAYRLHCTPKKIDKSSVSLNDRDNIEGSDVGCADVEFYDDADD</sequence>
<evidence type="ECO:0000313" key="1">
    <source>
        <dbReference type="EMBL" id="KAA6367836.1"/>
    </source>
</evidence>